<feature type="chain" id="PRO_5021373470" description="EGF-like domain-containing protein" evidence="1">
    <location>
        <begin position="20"/>
        <end position="173"/>
    </location>
</feature>
<protein>
    <recommendedName>
        <fullName evidence="4">EGF-like domain-containing protein</fullName>
    </recommendedName>
</protein>
<dbReference type="Proteomes" id="UP000499080">
    <property type="component" value="Unassembled WGS sequence"/>
</dbReference>
<sequence>MWTTYLVLTLIALWIVSFNFEIPSSQRRFEVREGVYRKNCETDTVHCIDDCSFLCIQSNAQCIGGECIVLDDTIRCRHEYGGLVVLTTDGKETRHWKCLCTDSSFYGGDDCGTLVSDVCENGIFLYKKRDHHLCICDFPFVKMVRNGKPYCLKPEWAAFFDTKEFVKKGASLF</sequence>
<reference evidence="2 3" key="1">
    <citation type="journal article" date="2019" name="Sci. Rep.">
        <title>Orb-weaving spider Araneus ventricosus genome elucidates the spidroin gene catalogue.</title>
        <authorList>
            <person name="Kono N."/>
            <person name="Nakamura H."/>
            <person name="Ohtoshi R."/>
            <person name="Moran D.A.P."/>
            <person name="Shinohara A."/>
            <person name="Yoshida Y."/>
            <person name="Fujiwara M."/>
            <person name="Mori M."/>
            <person name="Tomita M."/>
            <person name="Arakawa K."/>
        </authorList>
    </citation>
    <scope>NUCLEOTIDE SEQUENCE [LARGE SCALE GENOMIC DNA]</scope>
</reference>
<keyword evidence="1" id="KW-0732">Signal</keyword>
<evidence type="ECO:0000256" key="1">
    <source>
        <dbReference type="SAM" id="SignalP"/>
    </source>
</evidence>
<evidence type="ECO:0000313" key="3">
    <source>
        <dbReference type="Proteomes" id="UP000499080"/>
    </source>
</evidence>
<organism evidence="2 3">
    <name type="scientific">Araneus ventricosus</name>
    <name type="common">Orbweaver spider</name>
    <name type="synonym">Epeira ventricosa</name>
    <dbReference type="NCBI Taxonomy" id="182803"/>
    <lineage>
        <taxon>Eukaryota</taxon>
        <taxon>Metazoa</taxon>
        <taxon>Ecdysozoa</taxon>
        <taxon>Arthropoda</taxon>
        <taxon>Chelicerata</taxon>
        <taxon>Arachnida</taxon>
        <taxon>Araneae</taxon>
        <taxon>Araneomorphae</taxon>
        <taxon>Entelegynae</taxon>
        <taxon>Araneoidea</taxon>
        <taxon>Araneidae</taxon>
        <taxon>Araneus</taxon>
    </lineage>
</organism>
<comment type="caution">
    <text evidence="2">The sequence shown here is derived from an EMBL/GenBank/DDBJ whole genome shotgun (WGS) entry which is preliminary data.</text>
</comment>
<evidence type="ECO:0008006" key="4">
    <source>
        <dbReference type="Google" id="ProtNLM"/>
    </source>
</evidence>
<dbReference type="AlphaFoldDB" id="A0A4Y2QQK1"/>
<dbReference type="EMBL" id="BGPR01014530">
    <property type="protein sequence ID" value="GBN65591.1"/>
    <property type="molecule type" value="Genomic_DNA"/>
</dbReference>
<name>A0A4Y2QQK1_ARAVE</name>
<accession>A0A4Y2QQK1</accession>
<evidence type="ECO:0000313" key="2">
    <source>
        <dbReference type="EMBL" id="GBN65591.1"/>
    </source>
</evidence>
<keyword evidence="3" id="KW-1185">Reference proteome</keyword>
<feature type="signal peptide" evidence="1">
    <location>
        <begin position="1"/>
        <end position="19"/>
    </location>
</feature>
<proteinExistence type="predicted"/>
<gene>
    <name evidence="2" type="ORF">AVEN_112028_1</name>
</gene>